<name>A0A177CQ99_9PLEO</name>
<gene>
    <name evidence="1" type="ORF">CC84DRAFT_1160798</name>
</gene>
<dbReference type="InParanoid" id="A0A177CQ99"/>
<proteinExistence type="predicted"/>
<organism evidence="1 2">
    <name type="scientific">Paraphaeosphaeria sporulosa</name>
    <dbReference type="NCBI Taxonomy" id="1460663"/>
    <lineage>
        <taxon>Eukaryota</taxon>
        <taxon>Fungi</taxon>
        <taxon>Dikarya</taxon>
        <taxon>Ascomycota</taxon>
        <taxon>Pezizomycotina</taxon>
        <taxon>Dothideomycetes</taxon>
        <taxon>Pleosporomycetidae</taxon>
        <taxon>Pleosporales</taxon>
        <taxon>Massarineae</taxon>
        <taxon>Didymosphaeriaceae</taxon>
        <taxon>Paraphaeosphaeria</taxon>
    </lineage>
</organism>
<reference evidence="1 2" key="1">
    <citation type="submission" date="2016-05" db="EMBL/GenBank/DDBJ databases">
        <title>Comparative analysis of secretome profiles of manganese(II)-oxidizing ascomycete fungi.</title>
        <authorList>
            <consortium name="DOE Joint Genome Institute"/>
            <person name="Zeiner C.A."/>
            <person name="Purvine S.O."/>
            <person name="Zink E.M."/>
            <person name="Wu S."/>
            <person name="Pasa-Tolic L."/>
            <person name="Chaput D.L."/>
            <person name="Haridas S."/>
            <person name="Grigoriev I.V."/>
            <person name="Santelli C.M."/>
            <person name="Hansel C.M."/>
        </authorList>
    </citation>
    <scope>NUCLEOTIDE SEQUENCE [LARGE SCALE GENOMIC DNA]</scope>
    <source>
        <strain evidence="1 2">AP3s5-JAC2a</strain>
    </source>
</reference>
<dbReference type="AlphaFoldDB" id="A0A177CQ99"/>
<evidence type="ECO:0000313" key="2">
    <source>
        <dbReference type="Proteomes" id="UP000077069"/>
    </source>
</evidence>
<dbReference type="EMBL" id="KV441549">
    <property type="protein sequence ID" value="OAG09694.1"/>
    <property type="molecule type" value="Genomic_DNA"/>
</dbReference>
<accession>A0A177CQ99</accession>
<dbReference type="GeneID" id="28761069"/>
<dbReference type="RefSeq" id="XP_018040059.1">
    <property type="nucleotide sequence ID" value="XM_018177583.1"/>
</dbReference>
<keyword evidence="2" id="KW-1185">Reference proteome</keyword>
<evidence type="ECO:0000313" key="1">
    <source>
        <dbReference type="EMBL" id="OAG09694.1"/>
    </source>
</evidence>
<protein>
    <submittedName>
        <fullName evidence="1">Uncharacterized protein</fullName>
    </submittedName>
</protein>
<dbReference type="Proteomes" id="UP000077069">
    <property type="component" value="Unassembled WGS sequence"/>
</dbReference>
<sequence>MIDQEKFANSPSLYDRLTWEERLIGHGDHAGALLRTKQTTRLIEPIPPDDSSLMSRAPLLPLHNESRPQGDSSVTHIHASPKHISGWSVTELVSQTIRIHNVAALHANVSHLSSRAAVDVELHSYHPALPLPSGETHLCAAATAVHWSISLLESLRTVCTTVIPPTKTPVALRVVHTTADFHNLTIFGISTIERASATTVPANPGPNLPPITTPPDDDLLDHPQSLCGTPPLPPISTPPDEDALVLGDNLASKSSLSRSSQAEILTLKWGTPIGTFRLLMRRLLGAKFAWGPACFRSWCLN</sequence>